<accession>A0ABR0EJM9</accession>
<keyword evidence="4 7" id="KW-1133">Transmembrane helix</keyword>
<protein>
    <recommendedName>
        <fullName evidence="10">GPR1/FUN34/YaaH-class plasma membrane protein</fullName>
    </recommendedName>
</protein>
<sequence length="281" mass="30413">MDPNTKDWQPTMPHPPSPRHGDLESGWQPPYVESAETIAIPRQTFEKIYLNPPIDVKGDARNIYANPTPLGLVGFLVATMPVSFQLMRLGGAGGGGAATVGLSFYFGGVLQLLACAMEFLLGNTFSFLVFGSFGAAWMALSSLNMEPLASGAHAPYATEGEFDASFAYGLVTFGLLTLTFAFCALRTNIIFVSCFLIVSVAIFVFAGSFWVLAQGNADAAARMQVFVGATFFFCCVLAWYLLIANLLEVLEFGISLPVGDLSERLRGIGRRPEYRDRSKSV</sequence>
<dbReference type="EMBL" id="JAXOVC010000005">
    <property type="protein sequence ID" value="KAK4501461.1"/>
    <property type="molecule type" value="Genomic_DNA"/>
</dbReference>
<evidence type="ECO:0000313" key="8">
    <source>
        <dbReference type="EMBL" id="KAK4501461.1"/>
    </source>
</evidence>
<evidence type="ECO:0000256" key="3">
    <source>
        <dbReference type="ARBA" id="ARBA00022692"/>
    </source>
</evidence>
<feature type="transmembrane region" description="Helical" evidence="7">
    <location>
        <begin position="93"/>
        <end position="113"/>
    </location>
</feature>
<comment type="caution">
    <text evidence="8">The sequence shown here is derived from an EMBL/GenBank/DDBJ whole genome shotgun (WGS) entry which is preliminary data.</text>
</comment>
<reference evidence="8 9" key="1">
    <citation type="journal article" date="2023" name="G3 (Bethesda)">
        <title>A chromosome-level genome assembly of Zasmidium syzygii isolated from banana leaves.</title>
        <authorList>
            <person name="van Westerhoven A.C."/>
            <person name="Mehrabi R."/>
            <person name="Talebi R."/>
            <person name="Steentjes M.B.F."/>
            <person name="Corcolon B."/>
            <person name="Chong P.A."/>
            <person name="Kema G.H.J."/>
            <person name="Seidl M.F."/>
        </authorList>
    </citation>
    <scope>NUCLEOTIDE SEQUENCE [LARGE SCALE GENOMIC DNA]</scope>
    <source>
        <strain evidence="8 9">P124</strain>
    </source>
</reference>
<feature type="transmembrane region" description="Helical" evidence="7">
    <location>
        <begin position="120"/>
        <end position="140"/>
    </location>
</feature>
<evidence type="ECO:0000256" key="7">
    <source>
        <dbReference type="SAM" id="Phobius"/>
    </source>
</evidence>
<gene>
    <name evidence="8" type="ORF">PRZ48_007270</name>
</gene>
<dbReference type="InterPro" id="IPR000791">
    <property type="entry name" value="Gpr1/Fun34/SatP-like"/>
</dbReference>
<keyword evidence="9" id="KW-1185">Reference proteome</keyword>
<evidence type="ECO:0000256" key="4">
    <source>
        <dbReference type="ARBA" id="ARBA00022989"/>
    </source>
</evidence>
<keyword evidence="5 7" id="KW-0472">Membrane</keyword>
<dbReference type="Proteomes" id="UP001305779">
    <property type="component" value="Unassembled WGS sequence"/>
</dbReference>
<comment type="similarity">
    <text evidence="2">Belongs to the acetate uptake transporter (AceTr) (TC 2.A.96) family.</text>
</comment>
<keyword evidence="3 7" id="KW-0812">Transmembrane</keyword>
<dbReference type="PANTHER" id="PTHR31123">
    <property type="entry name" value="ACCUMULATION OF DYADS PROTEIN 2-RELATED"/>
    <property type="match status" value="1"/>
</dbReference>
<feature type="region of interest" description="Disordered" evidence="6">
    <location>
        <begin position="1"/>
        <end position="27"/>
    </location>
</feature>
<evidence type="ECO:0000256" key="6">
    <source>
        <dbReference type="SAM" id="MobiDB-lite"/>
    </source>
</evidence>
<feature type="transmembrane region" description="Helical" evidence="7">
    <location>
        <begin position="70"/>
        <end position="87"/>
    </location>
</feature>
<evidence type="ECO:0000313" key="9">
    <source>
        <dbReference type="Proteomes" id="UP001305779"/>
    </source>
</evidence>
<evidence type="ECO:0000256" key="1">
    <source>
        <dbReference type="ARBA" id="ARBA00004141"/>
    </source>
</evidence>
<dbReference type="InterPro" id="IPR051633">
    <property type="entry name" value="AceTr"/>
</dbReference>
<evidence type="ECO:0008006" key="10">
    <source>
        <dbReference type="Google" id="ProtNLM"/>
    </source>
</evidence>
<comment type="subcellular location">
    <subcellularLocation>
        <location evidence="1">Membrane</location>
        <topology evidence="1">Multi-pass membrane protein</topology>
    </subcellularLocation>
</comment>
<evidence type="ECO:0000256" key="5">
    <source>
        <dbReference type="ARBA" id="ARBA00023136"/>
    </source>
</evidence>
<feature type="transmembrane region" description="Helical" evidence="7">
    <location>
        <begin position="190"/>
        <end position="213"/>
    </location>
</feature>
<dbReference type="Pfam" id="PF01184">
    <property type="entry name" value="Gpr1_Fun34_YaaH"/>
    <property type="match status" value="1"/>
</dbReference>
<feature type="transmembrane region" description="Helical" evidence="7">
    <location>
        <begin position="225"/>
        <end position="247"/>
    </location>
</feature>
<proteinExistence type="inferred from homology"/>
<name>A0ABR0EJM9_ZASCE</name>
<feature type="transmembrane region" description="Helical" evidence="7">
    <location>
        <begin position="166"/>
        <end position="185"/>
    </location>
</feature>
<dbReference type="PANTHER" id="PTHR31123:SF4">
    <property type="entry name" value="PROTEIN ALCS"/>
    <property type="match status" value="1"/>
</dbReference>
<organism evidence="8 9">
    <name type="scientific">Zasmidium cellare</name>
    <name type="common">Wine cellar mold</name>
    <name type="synonym">Racodium cellare</name>
    <dbReference type="NCBI Taxonomy" id="395010"/>
    <lineage>
        <taxon>Eukaryota</taxon>
        <taxon>Fungi</taxon>
        <taxon>Dikarya</taxon>
        <taxon>Ascomycota</taxon>
        <taxon>Pezizomycotina</taxon>
        <taxon>Dothideomycetes</taxon>
        <taxon>Dothideomycetidae</taxon>
        <taxon>Mycosphaerellales</taxon>
        <taxon>Mycosphaerellaceae</taxon>
        <taxon>Zasmidium</taxon>
    </lineage>
</organism>
<evidence type="ECO:0000256" key="2">
    <source>
        <dbReference type="ARBA" id="ARBA00005587"/>
    </source>
</evidence>